<evidence type="ECO:0000256" key="5">
    <source>
        <dbReference type="ARBA" id="ARBA00022553"/>
    </source>
</evidence>
<feature type="binding site" evidence="11">
    <location>
        <position position="303"/>
    </location>
    <ligand>
        <name>substrate</name>
    </ligand>
</feature>
<dbReference type="InterPro" id="IPR012265">
    <property type="entry name" value="Ptpn1/Ptpn2"/>
</dbReference>
<dbReference type="Gene3D" id="3.90.190.10">
    <property type="entry name" value="Protein tyrosine phosphatase superfamily"/>
    <property type="match status" value="1"/>
</dbReference>
<keyword evidence="5" id="KW-0597">Phosphoprotein</keyword>
<dbReference type="InterPro" id="IPR000387">
    <property type="entry name" value="Tyr_Pase_dom"/>
</dbReference>
<evidence type="ECO:0000313" key="16">
    <source>
        <dbReference type="Proteomes" id="UP000887566"/>
    </source>
</evidence>
<dbReference type="InterPro" id="IPR000242">
    <property type="entry name" value="PTP_cat"/>
</dbReference>
<sequence length="501" mass="57075">MARNYLKTKFEEFERTNEWMKLYQKLKVDSDKQEQAYNLSVKVSRHPDNANKNRYRDVSAYDHCRVTLKNRGENDSYINATPITVEGAGRKYILSQGPLASTANDFWEMIWQEKSRAIVMLNRIIEKNAIKCHQYYPEESFSRELQLESFVINLISERVTPHFVVRELELRRLKASEDHRRNSCGTDSTGSRSSLSPDEEEDFKSDEVRLVSHYQFTTWPDFGVPQSAEDFLEFLYEVRKSGQLNWQAYGPPVIHCSAGIGRSGTFVIVDAILVMVENGSDPQSVNLCELVLELRKSRMGLIQTMEQLRFSWKAVVDAISEEKWRPLMKATSCDRSESPTSNTRRLDRGVANQLISGGHFVSVDESELRKRSIVDISESLHTSKSARVGVSDPMCATRSKRRSTSIAGDECSPPLKKRDEHESDDDGEPQPAEETNAAANSVSKSEARRIKVNDMVTRMRQSEQRLQRDPHLFGLRIPSVAAWGAGAAVVVAVGFFCYYNY</sequence>
<protein>
    <recommendedName>
        <fullName evidence="4">protein-tyrosine-phosphatase</fullName>
        <ecNumber evidence="4">3.1.3.48</ecNumber>
    </recommendedName>
</protein>
<evidence type="ECO:0000256" key="4">
    <source>
        <dbReference type="ARBA" id="ARBA00013064"/>
    </source>
</evidence>
<accession>A0A914VUY4</accession>
<evidence type="ECO:0000256" key="11">
    <source>
        <dbReference type="PIRSR" id="PIRSR000926-2"/>
    </source>
</evidence>
<dbReference type="Pfam" id="PF00102">
    <property type="entry name" value="Y_phosphatase"/>
    <property type="match status" value="1"/>
</dbReference>
<comment type="subcellular location">
    <subcellularLocation>
        <location evidence="2">Endomembrane system</location>
    </subcellularLocation>
    <subcellularLocation>
        <location evidence="1">Endoplasmic reticulum</location>
    </subcellularLocation>
</comment>
<dbReference type="PANTHER" id="PTHR46047">
    <property type="entry name" value="TYROSINE-PROTEIN PHOSPHATASE NON-RECEPTOR TYPE 61F"/>
    <property type="match status" value="1"/>
</dbReference>
<dbReference type="GO" id="GO:0046426">
    <property type="term" value="P:negative regulation of receptor signaling pathway via JAK-STAT"/>
    <property type="evidence" value="ECO:0007669"/>
    <property type="project" value="TreeGrafter"/>
</dbReference>
<evidence type="ECO:0000313" key="17">
    <source>
        <dbReference type="WBParaSite" id="PSAMB.scaffold2520size22771.g18158.t1"/>
    </source>
</evidence>
<evidence type="ECO:0000256" key="1">
    <source>
        <dbReference type="ARBA" id="ARBA00004240"/>
    </source>
</evidence>
<dbReference type="GO" id="GO:0070373">
    <property type="term" value="P:negative regulation of ERK1 and ERK2 cascade"/>
    <property type="evidence" value="ECO:0007669"/>
    <property type="project" value="TreeGrafter"/>
</dbReference>
<dbReference type="GO" id="GO:0005783">
    <property type="term" value="C:endoplasmic reticulum"/>
    <property type="evidence" value="ECO:0007669"/>
    <property type="project" value="UniProtKB-SubCell"/>
</dbReference>
<keyword evidence="6" id="KW-0378">Hydrolase</keyword>
<evidence type="ECO:0000256" key="10">
    <source>
        <dbReference type="PIRSR" id="PIRSR000926-1"/>
    </source>
</evidence>
<keyword evidence="13" id="KW-1133">Transmembrane helix</keyword>
<feature type="domain" description="Tyrosine specific protein phosphatases" evidence="15">
    <location>
        <begin position="229"/>
        <end position="309"/>
    </location>
</feature>
<keyword evidence="16" id="KW-1185">Reference proteome</keyword>
<evidence type="ECO:0000256" key="12">
    <source>
        <dbReference type="SAM" id="MobiDB-lite"/>
    </source>
</evidence>
<keyword evidence="7" id="KW-0256">Endoplasmic reticulum</keyword>
<feature type="domain" description="Tyrosine-protein phosphatase" evidence="14">
    <location>
        <begin position="6"/>
        <end position="318"/>
    </location>
</feature>
<dbReference type="InterPro" id="IPR016130">
    <property type="entry name" value="Tyr_Pase_AS"/>
</dbReference>
<dbReference type="PROSITE" id="PS50056">
    <property type="entry name" value="TYR_PHOSPHATASE_2"/>
    <property type="match status" value="1"/>
</dbReference>
<feature type="region of interest" description="Disordered" evidence="12">
    <location>
        <begin position="384"/>
        <end position="451"/>
    </location>
</feature>
<dbReference type="SMART" id="SM00404">
    <property type="entry name" value="PTPc_motif"/>
    <property type="match status" value="1"/>
</dbReference>
<dbReference type="InterPro" id="IPR029021">
    <property type="entry name" value="Prot-tyrosine_phosphatase-like"/>
</dbReference>
<keyword evidence="13" id="KW-0812">Transmembrane</keyword>
<reference evidence="17" key="1">
    <citation type="submission" date="2022-11" db="UniProtKB">
        <authorList>
            <consortium name="WormBaseParasite"/>
        </authorList>
    </citation>
    <scope>IDENTIFICATION</scope>
</reference>
<name>A0A914VUY4_9BILA</name>
<dbReference type="GO" id="GO:0005634">
    <property type="term" value="C:nucleus"/>
    <property type="evidence" value="ECO:0007669"/>
    <property type="project" value="TreeGrafter"/>
</dbReference>
<evidence type="ECO:0000259" key="14">
    <source>
        <dbReference type="PROSITE" id="PS50055"/>
    </source>
</evidence>
<dbReference type="AlphaFoldDB" id="A0A914VUY4"/>
<dbReference type="EC" id="3.1.3.48" evidence="4"/>
<organism evidence="16 17">
    <name type="scientific">Plectus sambesii</name>
    <dbReference type="NCBI Taxonomy" id="2011161"/>
    <lineage>
        <taxon>Eukaryota</taxon>
        <taxon>Metazoa</taxon>
        <taxon>Ecdysozoa</taxon>
        <taxon>Nematoda</taxon>
        <taxon>Chromadorea</taxon>
        <taxon>Plectida</taxon>
        <taxon>Plectina</taxon>
        <taxon>Plectoidea</taxon>
        <taxon>Plectidae</taxon>
        <taxon>Plectus</taxon>
    </lineage>
</organism>
<dbReference type="PRINTS" id="PR00700">
    <property type="entry name" value="PRTYPHPHTASE"/>
</dbReference>
<dbReference type="PIRSF" id="PIRSF000926">
    <property type="entry name" value="Tyr-Ptase_nr1"/>
    <property type="match status" value="1"/>
</dbReference>
<dbReference type="InterPro" id="IPR003595">
    <property type="entry name" value="Tyr_Pase_cat"/>
</dbReference>
<dbReference type="PANTHER" id="PTHR46047:SF3">
    <property type="entry name" value="TYROSINE-PROTEIN PHOSPHATASE NON-RECEPTOR TYPE 61F"/>
    <property type="match status" value="1"/>
</dbReference>
<evidence type="ECO:0000256" key="8">
    <source>
        <dbReference type="ARBA" id="ARBA00022912"/>
    </source>
</evidence>
<feature type="active site" description="Phosphocysteine intermediate" evidence="10">
    <location>
        <position position="256"/>
    </location>
</feature>
<proteinExistence type="inferred from homology"/>
<dbReference type="PROSITE" id="PS50055">
    <property type="entry name" value="TYR_PHOSPHATASE_PTP"/>
    <property type="match status" value="1"/>
</dbReference>
<dbReference type="InterPro" id="IPR051985">
    <property type="entry name" value="NR_tyrosine_phosphatase"/>
</dbReference>
<dbReference type="GO" id="GO:0019901">
    <property type="term" value="F:protein kinase binding"/>
    <property type="evidence" value="ECO:0007669"/>
    <property type="project" value="TreeGrafter"/>
</dbReference>
<dbReference type="WBParaSite" id="PSAMB.scaffold2520size22771.g18158.t1">
    <property type="protein sequence ID" value="PSAMB.scaffold2520size22771.g18158.t1"/>
    <property type="gene ID" value="PSAMB.scaffold2520size22771.g18158"/>
</dbReference>
<evidence type="ECO:0000256" key="6">
    <source>
        <dbReference type="ARBA" id="ARBA00022801"/>
    </source>
</evidence>
<dbReference type="SUPFAM" id="SSF52799">
    <property type="entry name" value="(Phosphotyrosine protein) phosphatases II"/>
    <property type="match status" value="1"/>
</dbReference>
<feature type="transmembrane region" description="Helical" evidence="13">
    <location>
        <begin position="480"/>
        <end position="499"/>
    </location>
</feature>
<evidence type="ECO:0000256" key="13">
    <source>
        <dbReference type="SAM" id="Phobius"/>
    </source>
</evidence>
<dbReference type="PROSITE" id="PS00383">
    <property type="entry name" value="TYR_PHOSPHATASE_1"/>
    <property type="match status" value="1"/>
</dbReference>
<evidence type="ECO:0000256" key="3">
    <source>
        <dbReference type="ARBA" id="ARBA00009701"/>
    </source>
</evidence>
<dbReference type="GO" id="GO:0004726">
    <property type="term" value="F:non-membrane spanning protein tyrosine phosphatase activity"/>
    <property type="evidence" value="ECO:0007669"/>
    <property type="project" value="TreeGrafter"/>
</dbReference>
<comment type="similarity">
    <text evidence="3">Belongs to the protein-tyrosine phosphatase family. Non-receptor class 1 subfamily.</text>
</comment>
<evidence type="ECO:0000256" key="2">
    <source>
        <dbReference type="ARBA" id="ARBA00004308"/>
    </source>
</evidence>
<feature type="compositionally biased region" description="Polar residues" evidence="12">
    <location>
        <begin position="183"/>
        <end position="196"/>
    </location>
</feature>
<feature type="binding site" evidence="11">
    <location>
        <begin position="256"/>
        <end position="262"/>
    </location>
    <ligand>
        <name>substrate</name>
    </ligand>
</feature>
<keyword evidence="8" id="KW-0904">Protein phosphatase</keyword>
<evidence type="ECO:0000256" key="9">
    <source>
        <dbReference type="ARBA" id="ARBA00023136"/>
    </source>
</evidence>
<evidence type="ECO:0000259" key="15">
    <source>
        <dbReference type="PROSITE" id="PS50056"/>
    </source>
</evidence>
<keyword evidence="9 13" id="KW-0472">Membrane</keyword>
<feature type="region of interest" description="Disordered" evidence="12">
    <location>
        <begin position="179"/>
        <end position="201"/>
    </location>
</feature>
<feature type="binding site" evidence="11">
    <location>
        <position position="221"/>
    </location>
    <ligand>
        <name>substrate</name>
    </ligand>
</feature>
<evidence type="ECO:0000256" key="7">
    <source>
        <dbReference type="ARBA" id="ARBA00022824"/>
    </source>
</evidence>
<dbReference type="SMART" id="SM00194">
    <property type="entry name" value="PTPc"/>
    <property type="match status" value="1"/>
</dbReference>
<dbReference type="Proteomes" id="UP000887566">
    <property type="component" value="Unplaced"/>
</dbReference>